<name>A0A084UDD7_9HYPH</name>
<evidence type="ECO:0000256" key="2">
    <source>
        <dbReference type="ARBA" id="ARBA00022679"/>
    </source>
</evidence>
<dbReference type="InterPro" id="IPR011004">
    <property type="entry name" value="Trimer_LpxA-like_sf"/>
</dbReference>
<protein>
    <submittedName>
        <fullName evidence="6">Acetyltransferase</fullName>
    </submittedName>
</protein>
<keyword evidence="2 6" id="KW-0808">Transferase</keyword>
<dbReference type="SUPFAM" id="SSF51161">
    <property type="entry name" value="Trimeric LpxA-like enzymes"/>
    <property type="match status" value="1"/>
</dbReference>
<dbReference type="PANTHER" id="PTHR43300:SF11">
    <property type="entry name" value="ACETYLTRANSFERASE RV3034C-RELATED"/>
    <property type="match status" value="1"/>
</dbReference>
<comment type="similarity">
    <text evidence="1">Belongs to the transferase hexapeptide repeat family.</text>
</comment>
<evidence type="ECO:0000256" key="3">
    <source>
        <dbReference type="ARBA" id="ARBA00022737"/>
    </source>
</evidence>
<dbReference type="InterPro" id="IPR001451">
    <property type="entry name" value="Hexapep"/>
</dbReference>
<organism evidence="6 7">
    <name type="scientific">Nitratireductor basaltis</name>
    <dbReference type="NCBI Taxonomy" id="472175"/>
    <lineage>
        <taxon>Bacteria</taxon>
        <taxon>Pseudomonadati</taxon>
        <taxon>Pseudomonadota</taxon>
        <taxon>Alphaproteobacteria</taxon>
        <taxon>Hyphomicrobiales</taxon>
        <taxon>Phyllobacteriaceae</taxon>
        <taxon>Nitratireductor</taxon>
    </lineage>
</organism>
<dbReference type="STRING" id="472175.EL18_02014"/>
<evidence type="ECO:0000256" key="4">
    <source>
        <dbReference type="ARBA" id="ARBA00023251"/>
    </source>
</evidence>
<dbReference type="PATRIC" id="fig|472175.3.peg.2021"/>
<dbReference type="RefSeq" id="WP_036482396.1">
    <property type="nucleotide sequence ID" value="NZ_JMQM01000001.1"/>
</dbReference>
<keyword evidence="7" id="KW-1185">Reference proteome</keyword>
<reference evidence="6 7" key="1">
    <citation type="submission" date="2014-05" db="EMBL/GenBank/DDBJ databases">
        <title>Draft Genome Sequence of Nitratireductor basaltis Strain UMTGB225, A Marine Bacterium Isolated from Green Barrel Tunicate.</title>
        <authorList>
            <person name="Gan H.Y."/>
        </authorList>
    </citation>
    <scope>NUCLEOTIDE SEQUENCE [LARGE SCALE GENOMIC DNA]</scope>
    <source>
        <strain evidence="6 7">UMTGB225</strain>
    </source>
</reference>
<evidence type="ECO:0000313" key="6">
    <source>
        <dbReference type="EMBL" id="KFB10973.1"/>
    </source>
</evidence>
<dbReference type="InterPro" id="IPR050179">
    <property type="entry name" value="Trans_hexapeptide_repeat"/>
</dbReference>
<dbReference type="InterPro" id="IPR018357">
    <property type="entry name" value="Hexapep_transf_CS"/>
</dbReference>
<dbReference type="AlphaFoldDB" id="A0A084UDD7"/>
<dbReference type="OrthoDB" id="9815592at2"/>
<sequence length="212" mass="23705">MHGPEPSCLYPMAGFPRAVFLKNFITRPNIEVGDFSYYDDPQGAERFEERNILYHYEFLGDRLVIGRFVAIAHGVQFIMSSANHLMDGFSTYPFNIFGNGWESGFDPAAYNAASRGDTVVGHDVWIGTQARIMPGVTIGNGAIIGAHAVVASDIPPFCIAVGNPARITRQRFDDETVARLQEIAWWNWPQEKITRNLDAIRGRDIDKLKQAV</sequence>
<comment type="caution">
    <text evidence="6">The sequence shown here is derived from an EMBL/GenBank/DDBJ whole genome shotgun (WGS) entry which is preliminary data.</text>
</comment>
<dbReference type="EMBL" id="JMQM01000001">
    <property type="protein sequence ID" value="KFB10973.1"/>
    <property type="molecule type" value="Genomic_DNA"/>
</dbReference>
<dbReference type="CDD" id="cd03349">
    <property type="entry name" value="LbH_XAT"/>
    <property type="match status" value="1"/>
</dbReference>
<dbReference type="PANTHER" id="PTHR43300">
    <property type="entry name" value="ACETYLTRANSFERASE"/>
    <property type="match status" value="1"/>
</dbReference>
<proteinExistence type="inferred from homology"/>
<gene>
    <name evidence="6" type="ORF">EL18_02014</name>
</gene>
<evidence type="ECO:0000256" key="5">
    <source>
        <dbReference type="ARBA" id="ARBA00023315"/>
    </source>
</evidence>
<evidence type="ECO:0000256" key="1">
    <source>
        <dbReference type="ARBA" id="ARBA00007274"/>
    </source>
</evidence>
<dbReference type="PROSITE" id="PS00101">
    <property type="entry name" value="HEXAPEP_TRANSFERASES"/>
    <property type="match status" value="1"/>
</dbReference>
<keyword evidence="5" id="KW-0012">Acyltransferase</keyword>
<dbReference type="FunFam" id="2.160.10.10:FF:000037">
    <property type="entry name" value="Streptogramin A acetyltransferase"/>
    <property type="match status" value="1"/>
</dbReference>
<dbReference type="Proteomes" id="UP000053675">
    <property type="component" value="Unassembled WGS sequence"/>
</dbReference>
<dbReference type="Gene3D" id="2.160.10.10">
    <property type="entry name" value="Hexapeptide repeat proteins"/>
    <property type="match status" value="1"/>
</dbReference>
<dbReference type="Pfam" id="PF00132">
    <property type="entry name" value="Hexapep"/>
    <property type="match status" value="1"/>
</dbReference>
<dbReference type="GO" id="GO:0016746">
    <property type="term" value="F:acyltransferase activity"/>
    <property type="evidence" value="ECO:0007669"/>
    <property type="project" value="UniProtKB-KW"/>
</dbReference>
<keyword evidence="4" id="KW-0046">Antibiotic resistance</keyword>
<dbReference type="eggNOG" id="COG0110">
    <property type="taxonomic scope" value="Bacteria"/>
</dbReference>
<keyword evidence="3" id="KW-0677">Repeat</keyword>
<dbReference type="GO" id="GO:0046677">
    <property type="term" value="P:response to antibiotic"/>
    <property type="evidence" value="ECO:0007669"/>
    <property type="project" value="UniProtKB-KW"/>
</dbReference>
<evidence type="ECO:0000313" key="7">
    <source>
        <dbReference type="Proteomes" id="UP000053675"/>
    </source>
</evidence>
<accession>A0A084UDD7</accession>